<dbReference type="InterPro" id="IPR029044">
    <property type="entry name" value="Nucleotide-diphossugar_trans"/>
</dbReference>
<feature type="domain" description="Glycosyltransferase 2-like" evidence="1">
    <location>
        <begin position="5"/>
        <end position="108"/>
    </location>
</feature>
<sequence>MALVSILIPAYKAQYLRQALTSAVGQTLQDIEILVGDDTPDAALAPHVESFGDPRIRYFHHGFQKGTLNFQALWRRATGKYVKWLCDDDVLMPASVEVLASALAVNPDSWLAFHDRVLIDGNNQVVSTPPPLLQPGQTGLVDRSYLVQRMIGGINNFIGEPSNVMLDREQVDVERIVDYRGLKLDFLGSDVAMFLNIAERAPLVAVGGYLSAFRRHDGQASRVMSSNFSAGLYEWELMIRCEAAAGNLPPSHLEAAKRRLQNLYAQFVGVLPEIARLHANLEELTTRPADQLLISERFQADFAFARASVAERIAQRKQQAAQARAAATPV</sequence>
<dbReference type="Proteomes" id="UP000280434">
    <property type="component" value="Unassembled WGS sequence"/>
</dbReference>
<protein>
    <submittedName>
        <fullName evidence="2">Glycosyltransferase</fullName>
    </submittedName>
</protein>
<dbReference type="EMBL" id="RBZV01000009">
    <property type="protein sequence ID" value="RKP45604.1"/>
    <property type="molecule type" value="Genomic_DNA"/>
</dbReference>
<keyword evidence="2" id="KW-0808">Transferase</keyword>
<dbReference type="PANTHER" id="PTHR22916">
    <property type="entry name" value="GLYCOSYLTRANSFERASE"/>
    <property type="match status" value="1"/>
</dbReference>
<dbReference type="RefSeq" id="WP_121280248.1">
    <property type="nucleotide sequence ID" value="NZ_RBZV01000009.1"/>
</dbReference>
<evidence type="ECO:0000313" key="2">
    <source>
        <dbReference type="EMBL" id="RKP45604.1"/>
    </source>
</evidence>
<comment type="caution">
    <text evidence="2">The sequence shown here is derived from an EMBL/GenBank/DDBJ whole genome shotgun (WGS) entry which is preliminary data.</text>
</comment>
<accession>A0A494XBT6</accession>
<evidence type="ECO:0000313" key="3">
    <source>
        <dbReference type="Proteomes" id="UP000280434"/>
    </source>
</evidence>
<name>A0A494XBT6_9BURK</name>
<dbReference type="SUPFAM" id="SSF53448">
    <property type="entry name" value="Nucleotide-diphospho-sugar transferases"/>
    <property type="match status" value="1"/>
</dbReference>
<gene>
    <name evidence="2" type="ORF">D7S89_19915</name>
</gene>
<keyword evidence="3" id="KW-1185">Reference proteome</keyword>
<organism evidence="2 3">
    <name type="scientific">Trinickia fusca</name>
    <dbReference type="NCBI Taxonomy" id="2419777"/>
    <lineage>
        <taxon>Bacteria</taxon>
        <taxon>Pseudomonadati</taxon>
        <taxon>Pseudomonadota</taxon>
        <taxon>Betaproteobacteria</taxon>
        <taxon>Burkholderiales</taxon>
        <taxon>Burkholderiaceae</taxon>
        <taxon>Trinickia</taxon>
    </lineage>
</organism>
<dbReference type="Gene3D" id="3.90.550.10">
    <property type="entry name" value="Spore Coat Polysaccharide Biosynthesis Protein SpsA, Chain A"/>
    <property type="match status" value="1"/>
</dbReference>
<reference evidence="2 3" key="1">
    <citation type="submission" date="2018-10" db="EMBL/GenBank/DDBJ databases">
        <title>Paraburkholderia sp. 7MK8-2, isolated from soil.</title>
        <authorList>
            <person name="Gao Z.-H."/>
            <person name="Qiu L.-H."/>
        </authorList>
    </citation>
    <scope>NUCLEOTIDE SEQUENCE [LARGE SCALE GENOMIC DNA]</scope>
    <source>
        <strain evidence="2 3">7MK8-2</strain>
    </source>
</reference>
<proteinExistence type="predicted"/>
<evidence type="ECO:0000259" key="1">
    <source>
        <dbReference type="Pfam" id="PF00535"/>
    </source>
</evidence>
<dbReference type="Pfam" id="PF00535">
    <property type="entry name" value="Glycos_transf_2"/>
    <property type="match status" value="1"/>
</dbReference>
<dbReference type="AlphaFoldDB" id="A0A494XBT6"/>
<dbReference type="GO" id="GO:0016758">
    <property type="term" value="F:hexosyltransferase activity"/>
    <property type="evidence" value="ECO:0007669"/>
    <property type="project" value="UniProtKB-ARBA"/>
</dbReference>
<dbReference type="OrthoDB" id="8769632at2"/>
<dbReference type="InterPro" id="IPR001173">
    <property type="entry name" value="Glyco_trans_2-like"/>
</dbReference>
<dbReference type="PANTHER" id="PTHR22916:SF3">
    <property type="entry name" value="UDP-GLCNAC:BETAGAL BETA-1,3-N-ACETYLGLUCOSAMINYLTRANSFERASE-LIKE PROTEIN 1"/>
    <property type="match status" value="1"/>
</dbReference>